<evidence type="ECO:0000313" key="2">
    <source>
        <dbReference type="Proteomes" id="UP000007460"/>
    </source>
</evidence>
<evidence type="ECO:0000313" key="1">
    <source>
        <dbReference type="EMBL" id="ADE38829.1"/>
    </source>
</evidence>
<dbReference type="HOGENOM" id="CLU_129452_0_0_5"/>
<dbReference type="AlphaFoldDB" id="D5BRD2"/>
<protein>
    <recommendedName>
        <fullName evidence="3">Dihydroorotate dehydrogenase</fullName>
    </recommendedName>
</protein>
<dbReference type="EMBL" id="CP001751">
    <property type="protein sequence ID" value="ADE38829.1"/>
    <property type="molecule type" value="Genomic_DNA"/>
</dbReference>
<evidence type="ECO:0008006" key="3">
    <source>
        <dbReference type="Google" id="ProtNLM"/>
    </source>
</evidence>
<dbReference type="STRING" id="488538.SAR116_0586"/>
<dbReference type="PANTHER" id="PTHR34129:SF1">
    <property type="entry name" value="DUF952 DOMAIN-CONTAINING PROTEIN"/>
    <property type="match status" value="1"/>
</dbReference>
<dbReference type="Proteomes" id="UP000007460">
    <property type="component" value="Chromosome"/>
</dbReference>
<name>D5BRD2_PUNMI</name>
<reference evidence="1 2" key="1">
    <citation type="journal article" date="2010" name="J. Bacteriol.">
        <title>Complete genome sequence of "Candidatus Puniceispirillum marinum" IMCC1322, a representative of the SAR116 clade in the Alphaproteobacteria.</title>
        <authorList>
            <person name="Oh H.M."/>
            <person name="Kwon K.K."/>
            <person name="Kang I."/>
            <person name="Kang S.G."/>
            <person name="Lee J.H."/>
            <person name="Kim S.J."/>
            <person name="Cho J.C."/>
        </authorList>
    </citation>
    <scope>NUCLEOTIDE SEQUENCE [LARGE SCALE GENOMIC DNA]</scope>
    <source>
        <strain evidence="1 2">IMCC1322</strain>
    </source>
</reference>
<dbReference type="SUPFAM" id="SSF56399">
    <property type="entry name" value="ADP-ribosylation"/>
    <property type="match status" value="1"/>
</dbReference>
<proteinExistence type="predicted"/>
<sequence>MNYIYKICPADIWAKAEENGVFSGAGIDLTDGFIHFSTQAQTAETLRLHFAGIAGLRLIQIDADAIDIIWEESRGGQLFPHLYETLPLTKVVAVFDLPLDDDGVHILPDMLGA</sequence>
<keyword evidence="2" id="KW-1185">Reference proteome</keyword>
<dbReference type="RefSeq" id="WP_013045458.1">
    <property type="nucleotide sequence ID" value="NC_014010.1"/>
</dbReference>
<dbReference type="OrthoDB" id="9799937at2"/>
<dbReference type="Pfam" id="PF06108">
    <property type="entry name" value="DUF952"/>
    <property type="match status" value="1"/>
</dbReference>
<dbReference type="eggNOG" id="COG3502">
    <property type="taxonomic scope" value="Bacteria"/>
</dbReference>
<accession>D5BRD2</accession>
<gene>
    <name evidence="1" type="ordered locus">SAR116_0586</name>
</gene>
<dbReference type="PANTHER" id="PTHR34129">
    <property type="entry name" value="BLR1139 PROTEIN"/>
    <property type="match status" value="1"/>
</dbReference>
<dbReference type="KEGG" id="apb:SAR116_0586"/>
<dbReference type="Gene3D" id="3.20.170.20">
    <property type="entry name" value="Protein of unknown function DUF952"/>
    <property type="match status" value="1"/>
</dbReference>
<organism evidence="1 2">
    <name type="scientific">Puniceispirillum marinum (strain IMCC1322)</name>
    <dbReference type="NCBI Taxonomy" id="488538"/>
    <lineage>
        <taxon>Bacteria</taxon>
        <taxon>Pseudomonadati</taxon>
        <taxon>Pseudomonadota</taxon>
        <taxon>Alphaproteobacteria</taxon>
        <taxon>Candidatus Puniceispirillales</taxon>
        <taxon>Candidatus Puniceispirillaceae</taxon>
        <taxon>Candidatus Puniceispirillum</taxon>
    </lineage>
</organism>
<dbReference type="InterPro" id="IPR009297">
    <property type="entry name" value="DUF952"/>
</dbReference>